<feature type="region of interest" description="Disordered" evidence="1">
    <location>
        <begin position="154"/>
        <end position="182"/>
    </location>
</feature>
<dbReference type="Proteomes" id="UP000277007">
    <property type="component" value="Unassembled WGS sequence"/>
</dbReference>
<dbReference type="Pfam" id="PF07879">
    <property type="entry name" value="PHB_acc_N"/>
    <property type="match status" value="1"/>
</dbReference>
<dbReference type="InterPro" id="IPR010134">
    <property type="entry name" value="PHA_reg_PhaR"/>
</dbReference>
<protein>
    <submittedName>
        <fullName evidence="4">Polyhydroxyalkanoate synthesis repressor PhaR</fullName>
    </submittedName>
</protein>
<evidence type="ECO:0000259" key="2">
    <source>
        <dbReference type="Pfam" id="PF05233"/>
    </source>
</evidence>
<evidence type="ECO:0000256" key="1">
    <source>
        <dbReference type="SAM" id="MobiDB-lite"/>
    </source>
</evidence>
<gene>
    <name evidence="4" type="primary">phaR</name>
    <name evidence="4" type="ORF">EJ903_01195</name>
</gene>
<name>A0A3S0I4A1_9PROT</name>
<dbReference type="GO" id="GO:0006355">
    <property type="term" value="P:regulation of DNA-templated transcription"/>
    <property type="evidence" value="ECO:0007669"/>
    <property type="project" value="InterPro"/>
</dbReference>
<evidence type="ECO:0000313" key="5">
    <source>
        <dbReference type="Proteomes" id="UP000277007"/>
    </source>
</evidence>
<evidence type="ECO:0000259" key="3">
    <source>
        <dbReference type="Pfam" id="PF07879"/>
    </source>
</evidence>
<sequence>MADREDQKSAPITIKKYANRRLYNTATSSYVTLDHLCQMVKDGLDFVVYDAKTGEDITRSVLTQIIVEEESKGQNLLPISFLRQLIGFYGDNMQWVVPRYLEYSMQSFSRNQDQVRDYFQNTIGGMFPFGRLDEMSKQNLAMFERAMRMFTPFGPVGASDEPPPAARPAAPAAATPSSGPTFDELQKQIDALQKQIASINIPGKPDGK</sequence>
<organism evidence="4 5">
    <name type="scientific">Azospirillum griseum</name>
    <dbReference type="NCBI Taxonomy" id="2496639"/>
    <lineage>
        <taxon>Bacteria</taxon>
        <taxon>Pseudomonadati</taxon>
        <taxon>Pseudomonadota</taxon>
        <taxon>Alphaproteobacteria</taxon>
        <taxon>Rhodospirillales</taxon>
        <taxon>Azospirillaceae</taxon>
        <taxon>Azospirillum</taxon>
    </lineage>
</organism>
<dbReference type="InterPro" id="IPR007897">
    <property type="entry name" value="PHB_accumulat"/>
</dbReference>
<keyword evidence="5" id="KW-1185">Reference proteome</keyword>
<feature type="domain" description="PHB accumulation regulatory" evidence="2">
    <location>
        <begin position="77"/>
        <end position="116"/>
    </location>
</feature>
<dbReference type="RefSeq" id="WP_126611328.1">
    <property type="nucleotide sequence ID" value="NZ_JBHUCY010000008.1"/>
</dbReference>
<dbReference type="NCBIfam" id="TIGR01848">
    <property type="entry name" value="PHA_reg_PhaR"/>
    <property type="match status" value="1"/>
</dbReference>
<dbReference type="AlphaFoldDB" id="A0A3S0I4A1"/>
<comment type="caution">
    <text evidence="4">The sequence shown here is derived from an EMBL/GenBank/DDBJ whole genome shotgun (WGS) entry which is preliminary data.</text>
</comment>
<dbReference type="Pfam" id="PF05233">
    <property type="entry name" value="PHB_acc"/>
    <property type="match status" value="1"/>
</dbReference>
<dbReference type="InterPro" id="IPR012909">
    <property type="entry name" value="PHA_DNA-bd_N"/>
</dbReference>
<feature type="domain" description="PHA accumulation regulator DNA-binding N-terminal" evidence="3">
    <location>
        <begin position="13"/>
        <end position="73"/>
    </location>
</feature>
<dbReference type="OrthoDB" id="9795345at2"/>
<dbReference type="EMBL" id="RXMA01000001">
    <property type="protein sequence ID" value="RTR24412.1"/>
    <property type="molecule type" value="Genomic_DNA"/>
</dbReference>
<accession>A0A3S0I4A1</accession>
<proteinExistence type="predicted"/>
<reference evidence="4 5" key="1">
    <citation type="submission" date="2018-12" db="EMBL/GenBank/DDBJ databases">
        <authorList>
            <person name="Yang Y."/>
        </authorList>
    </citation>
    <scope>NUCLEOTIDE SEQUENCE [LARGE SCALE GENOMIC DNA]</scope>
    <source>
        <strain evidence="4 5">L-25-5w-1</strain>
    </source>
</reference>
<evidence type="ECO:0000313" key="4">
    <source>
        <dbReference type="EMBL" id="RTR24412.1"/>
    </source>
</evidence>
<feature type="compositionally biased region" description="Low complexity" evidence="1">
    <location>
        <begin position="167"/>
        <end position="176"/>
    </location>
</feature>